<evidence type="ECO:0000313" key="2">
    <source>
        <dbReference type="Proteomes" id="UP000283269"/>
    </source>
</evidence>
<dbReference type="Proteomes" id="UP000283269">
    <property type="component" value="Unassembled WGS sequence"/>
</dbReference>
<protein>
    <submittedName>
        <fullName evidence="1">Uncharacterized protein</fullName>
    </submittedName>
</protein>
<sequence length="104" mass="12511">MKFWPENITYTGKKLKKTCYPLYRDIYDQQQKSRKHARKCKLTLIPDEATSLKDSHWEAQTRYREANCEKLRQAAVQYRLHKKCCTEQAADEAEYQRIMGMDME</sequence>
<dbReference type="InParanoid" id="A0A409XCH0"/>
<comment type="caution">
    <text evidence="1">The sequence shown here is derived from an EMBL/GenBank/DDBJ whole genome shotgun (WGS) entry which is preliminary data.</text>
</comment>
<organism evidence="1 2">
    <name type="scientific">Psilocybe cyanescens</name>
    <dbReference type="NCBI Taxonomy" id="93625"/>
    <lineage>
        <taxon>Eukaryota</taxon>
        <taxon>Fungi</taxon>
        <taxon>Dikarya</taxon>
        <taxon>Basidiomycota</taxon>
        <taxon>Agaricomycotina</taxon>
        <taxon>Agaricomycetes</taxon>
        <taxon>Agaricomycetidae</taxon>
        <taxon>Agaricales</taxon>
        <taxon>Agaricineae</taxon>
        <taxon>Strophariaceae</taxon>
        <taxon>Psilocybe</taxon>
    </lineage>
</organism>
<keyword evidence="2" id="KW-1185">Reference proteome</keyword>
<reference evidence="1 2" key="1">
    <citation type="journal article" date="2018" name="Evol. Lett.">
        <title>Horizontal gene cluster transfer increased hallucinogenic mushroom diversity.</title>
        <authorList>
            <person name="Reynolds H.T."/>
            <person name="Vijayakumar V."/>
            <person name="Gluck-Thaler E."/>
            <person name="Korotkin H.B."/>
            <person name="Matheny P.B."/>
            <person name="Slot J.C."/>
        </authorList>
    </citation>
    <scope>NUCLEOTIDE SEQUENCE [LARGE SCALE GENOMIC DNA]</scope>
    <source>
        <strain evidence="1 2">2631</strain>
    </source>
</reference>
<evidence type="ECO:0000313" key="1">
    <source>
        <dbReference type="EMBL" id="PPQ88430.1"/>
    </source>
</evidence>
<gene>
    <name evidence="1" type="ORF">CVT25_011546</name>
</gene>
<dbReference type="AlphaFoldDB" id="A0A409XCH0"/>
<dbReference type="EMBL" id="NHYD01002081">
    <property type="protein sequence ID" value="PPQ88430.1"/>
    <property type="molecule type" value="Genomic_DNA"/>
</dbReference>
<accession>A0A409XCH0</accession>
<proteinExistence type="predicted"/>
<name>A0A409XCH0_PSICY</name>